<keyword evidence="2" id="KW-0378">Hydrolase</keyword>
<dbReference type="EMBL" id="CP071504">
    <property type="protein sequence ID" value="QSX30988.1"/>
    <property type="molecule type" value="Genomic_DNA"/>
</dbReference>
<keyword evidence="3" id="KW-0326">Glycosidase</keyword>
<reference evidence="6 7" key="1">
    <citation type="submission" date="2021-03" db="EMBL/GenBank/DDBJ databases">
        <title>Novel species identification of genus Shewanella.</title>
        <authorList>
            <person name="Liu G."/>
            <person name="Zhang Q."/>
        </authorList>
    </citation>
    <scope>NUCLEOTIDE SEQUENCE [LARGE SCALE GENOMIC DNA]</scope>
    <source>
        <strain evidence="6 7">FJAT-53726</strain>
    </source>
</reference>
<dbReference type="Gene3D" id="2.60.40.1180">
    <property type="entry name" value="Golgi alpha-mannosidase II"/>
    <property type="match status" value="1"/>
</dbReference>
<evidence type="ECO:0000256" key="2">
    <source>
        <dbReference type="ARBA" id="ARBA00022801"/>
    </source>
</evidence>
<dbReference type="InterPro" id="IPR013783">
    <property type="entry name" value="Ig-like_fold"/>
</dbReference>
<evidence type="ECO:0000256" key="3">
    <source>
        <dbReference type="ARBA" id="ARBA00023295"/>
    </source>
</evidence>
<evidence type="ECO:0000259" key="5">
    <source>
        <dbReference type="SMART" id="SM00642"/>
    </source>
</evidence>
<sequence>MTGRCRVGKVYPPGASLGEGGVNFSVFSRHAAALELCLFDAAGMETARLPMVQQGFWWCLWVDGLSAGQAYGFRAHGPWEPTLGHRFNRHKLLLDPYARALTGVPRISGASYAHVPGQALEDALLDETDNAGLMPKCLVLDLESLPPFRHGKPGHAMAASVLYELHLKGFSMGFPGIEESKRGTFAALAEPAVLAYFKDLGISAIELLPVQAFFSEPFLLDKGLVNYWGYNSIGFLAPHSPYGDIAQFRAMVDALHGIGVEVILDVVYNHSAEGNRLGPIYSFRGLDNACYYRLSGGDGRFYINDSGCGNTLDLCQPQVLTLVMDSLRYWVEVGGVDGFRFDLAACLGRESYGFDAGAGFFDALAQDPVLRQVKLIAEPWDVGPGGYQLGHFPVSFSEWNDRYRDTLRRLWRGDPGMLPEFARRFHGSSDLFEHTGRGPAASINFISSHDGFTLRDLLSFARRHNEANGEDNRDGHNENFSSNHGLEGEGGAGLEALRQRKARSLLACLLLSQGVPMLLAGDELWHSQRGNNNAYCQDNAISWIDWQGADPAMQRFTADLIAIRRRFGFLCRERYIHCDNPAAPAALAWFSQAGEPMSRSQWSDAHCTCLSLLLSCREAPYSDALLVMLNTGSEPLRFQAPAVPIEGEFHCLLSSADSDLVGTRLAPGADIWVSAMGVLLFHGTLPTLIHIASDC</sequence>
<dbReference type="InterPro" id="IPR014756">
    <property type="entry name" value="Ig_E-set"/>
</dbReference>
<dbReference type="PANTHER" id="PTHR43002">
    <property type="entry name" value="GLYCOGEN DEBRANCHING ENZYME"/>
    <property type="match status" value="1"/>
</dbReference>
<dbReference type="RefSeq" id="WP_207325674.1">
    <property type="nucleotide sequence ID" value="NZ_CP071504.1"/>
</dbReference>
<dbReference type="Pfam" id="PF02922">
    <property type="entry name" value="CBM_48"/>
    <property type="match status" value="1"/>
</dbReference>
<organism evidence="6 7">
    <name type="scientific">Shewanella cyperi</name>
    <dbReference type="NCBI Taxonomy" id="2814292"/>
    <lineage>
        <taxon>Bacteria</taxon>
        <taxon>Pseudomonadati</taxon>
        <taxon>Pseudomonadota</taxon>
        <taxon>Gammaproteobacteria</taxon>
        <taxon>Alteromonadales</taxon>
        <taxon>Shewanellaceae</taxon>
        <taxon>Shewanella</taxon>
    </lineage>
</organism>
<dbReference type="Proteomes" id="UP000663281">
    <property type="component" value="Chromosome"/>
</dbReference>
<dbReference type="SUPFAM" id="SSF81296">
    <property type="entry name" value="E set domains"/>
    <property type="match status" value="1"/>
</dbReference>
<dbReference type="CDD" id="cd02856">
    <property type="entry name" value="E_set_GDE_Isoamylase_N"/>
    <property type="match status" value="1"/>
</dbReference>
<keyword evidence="7" id="KW-1185">Reference proteome</keyword>
<dbReference type="InterPro" id="IPR004193">
    <property type="entry name" value="Glyco_hydro_13_N"/>
</dbReference>
<dbReference type="SMART" id="SM00642">
    <property type="entry name" value="Aamy"/>
    <property type="match status" value="1"/>
</dbReference>
<evidence type="ECO:0000313" key="7">
    <source>
        <dbReference type="Proteomes" id="UP000663281"/>
    </source>
</evidence>
<dbReference type="CDD" id="cd11326">
    <property type="entry name" value="AmyAc_Glg_debranch"/>
    <property type="match status" value="1"/>
</dbReference>
<dbReference type="InterPro" id="IPR006047">
    <property type="entry name" value="GH13_cat_dom"/>
</dbReference>
<dbReference type="InterPro" id="IPR017853">
    <property type="entry name" value="GH"/>
</dbReference>
<protein>
    <submittedName>
        <fullName evidence="6">Glycogen debranching protein GlgX</fullName>
    </submittedName>
</protein>
<feature type="domain" description="Glycosyl hydrolase family 13 catalytic" evidence="5">
    <location>
        <begin position="164"/>
        <end position="564"/>
    </location>
</feature>
<dbReference type="KEGG" id="scyp:JYB88_04910"/>
<proteinExistence type="inferred from homology"/>
<dbReference type="AlphaFoldDB" id="A0A974XPE0"/>
<dbReference type="InterPro" id="IPR011837">
    <property type="entry name" value="Glycogen_debranch_GlgX"/>
</dbReference>
<feature type="compositionally biased region" description="Basic and acidic residues" evidence="4">
    <location>
        <begin position="466"/>
        <end position="477"/>
    </location>
</feature>
<name>A0A974XPE0_9GAMM</name>
<comment type="similarity">
    <text evidence="1">Belongs to the glycosyl hydrolase 13 family.</text>
</comment>
<dbReference type="SUPFAM" id="SSF51445">
    <property type="entry name" value="(Trans)glycosidases"/>
    <property type="match status" value="1"/>
</dbReference>
<dbReference type="Gene3D" id="2.60.40.10">
    <property type="entry name" value="Immunoglobulins"/>
    <property type="match status" value="1"/>
</dbReference>
<dbReference type="NCBIfam" id="TIGR02100">
    <property type="entry name" value="glgX_debranch"/>
    <property type="match status" value="1"/>
</dbReference>
<gene>
    <name evidence="6" type="primary">glgX</name>
    <name evidence="6" type="ORF">JYB88_04910</name>
</gene>
<dbReference type="Gene3D" id="3.20.20.80">
    <property type="entry name" value="Glycosidases"/>
    <property type="match status" value="1"/>
</dbReference>
<evidence type="ECO:0000313" key="6">
    <source>
        <dbReference type="EMBL" id="QSX30988.1"/>
    </source>
</evidence>
<dbReference type="InterPro" id="IPR013780">
    <property type="entry name" value="Glyco_hydro_b"/>
</dbReference>
<evidence type="ECO:0000256" key="4">
    <source>
        <dbReference type="SAM" id="MobiDB-lite"/>
    </source>
</evidence>
<dbReference type="InterPro" id="IPR044505">
    <property type="entry name" value="GlgX_Isoamylase_N_E_set"/>
</dbReference>
<evidence type="ECO:0000256" key="1">
    <source>
        <dbReference type="ARBA" id="ARBA00008061"/>
    </source>
</evidence>
<dbReference type="SUPFAM" id="SSF51011">
    <property type="entry name" value="Glycosyl hydrolase domain"/>
    <property type="match status" value="1"/>
</dbReference>
<accession>A0A974XPE0</accession>
<feature type="region of interest" description="Disordered" evidence="4">
    <location>
        <begin position="466"/>
        <end position="485"/>
    </location>
</feature>
<dbReference type="GO" id="GO:0004135">
    <property type="term" value="F:amylo-alpha-1,6-glucosidase activity"/>
    <property type="evidence" value="ECO:0007669"/>
    <property type="project" value="InterPro"/>
</dbReference>
<dbReference type="Pfam" id="PF00128">
    <property type="entry name" value="Alpha-amylase"/>
    <property type="match status" value="1"/>
</dbReference>
<dbReference type="GO" id="GO:0005980">
    <property type="term" value="P:glycogen catabolic process"/>
    <property type="evidence" value="ECO:0007669"/>
    <property type="project" value="InterPro"/>
</dbReference>